<evidence type="ECO:0000259" key="3">
    <source>
        <dbReference type="Pfam" id="PF17168"/>
    </source>
</evidence>
<accession>A0ABW4CI34</accession>
<organism evidence="4 5">
    <name type="scientific">Lacticaseibacillus mingshuiensis</name>
    <dbReference type="NCBI Taxonomy" id="2799574"/>
    <lineage>
        <taxon>Bacteria</taxon>
        <taxon>Bacillati</taxon>
        <taxon>Bacillota</taxon>
        <taxon>Bacilli</taxon>
        <taxon>Lactobacillales</taxon>
        <taxon>Lactobacillaceae</taxon>
        <taxon>Lacticaseibacillus</taxon>
    </lineage>
</organism>
<dbReference type="EMBL" id="JBHTOC010000011">
    <property type="protein sequence ID" value="MFD1430257.1"/>
    <property type="molecule type" value="Genomic_DNA"/>
</dbReference>
<name>A0ABW4CI34_9LACO</name>
<dbReference type="InterPro" id="IPR052743">
    <property type="entry name" value="Glutaminase_GtaA"/>
</dbReference>
<sequence>MVDRIPSVPLVVHDPYFSIWSPADHLNDRETESWNGKQMPIRAVLRIAGQTYSVIGENRGVEKLPQVDLSIQPTETIATFQNAQVTLTLTFAQHFDLADLEAVSEPVTYFRAALASADGKAHDAELQLTFDSAITYESLNDNRLIASSFELAHSTAVMLGKARQAPLNQSGDLINIDWGYLYLAASNESQTTVSAVSEWNDYVLKASMNLSTYDNGSCDLLIAYDDVASINYFGHTLNAYWKKQYPSLLDLLDVRSQQIDPILAHCAQLNESINKQASTVGGDDYRLICATAYRQSIAAHKLVEDENGELLFLSKECNSNGCIATVDVSYPSTPLYLAFNPQLVEGMLRPIFRFASLPVWPFAFAPHDAGRYPYATGQVYGMKQQRGRDDGTWIIDRDTIPPYYTYPASSDLYEEKFQMPVEECGDMIIMSCAADALLKDGFVRAHKDQLIAWSDFLIRNGQDPENQLCTDDFAGHLAHNVNLSLKAIVALGALGKALLDINEDDAKRLTLAAQEMAAIWEKTAANDTDTRLAFDQADSWSLKYNLVWDEVLHLNLFTPEVKEKELARYAKEANDYGTPLDPRAEYTKADWLMWVGALAENRKGLAVFTTPLAKFLHDTPDRVPFSDWYHTTDGHFVAFKNRTVIGGTFMPLLKSLHKFRG</sequence>
<dbReference type="PANTHER" id="PTHR31987">
    <property type="entry name" value="GLUTAMINASE A-RELATED"/>
    <property type="match status" value="1"/>
</dbReference>
<gene>
    <name evidence="4" type="ORF">ACFQ4P_08360</name>
</gene>
<keyword evidence="5" id="KW-1185">Reference proteome</keyword>
<evidence type="ECO:0000259" key="2">
    <source>
        <dbReference type="Pfam" id="PF16335"/>
    </source>
</evidence>
<evidence type="ECO:0000259" key="1">
    <source>
        <dbReference type="Pfam" id="PF16334"/>
    </source>
</evidence>
<dbReference type="PANTHER" id="PTHR31987:SF1">
    <property type="entry name" value="GLUTAMINASE A"/>
    <property type="match status" value="1"/>
</dbReference>
<comment type="caution">
    <text evidence="4">The sequence shown here is derived from an EMBL/GenBank/DDBJ whole genome shotgun (WGS) entry which is preliminary data.</text>
</comment>
<dbReference type="Proteomes" id="UP001597196">
    <property type="component" value="Unassembled WGS sequence"/>
</dbReference>
<reference evidence="5" key="1">
    <citation type="journal article" date="2019" name="Int. J. Syst. Evol. Microbiol.">
        <title>The Global Catalogue of Microorganisms (GCM) 10K type strain sequencing project: providing services to taxonomists for standard genome sequencing and annotation.</title>
        <authorList>
            <consortium name="The Broad Institute Genomics Platform"/>
            <consortium name="The Broad Institute Genome Sequencing Center for Infectious Disease"/>
            <person name="Wu L."/>
            <person name="Ma J."/>
        </authorList>
    </citation>
    <scope>NUCLEOTIDE SEQUENCE [LARGE SCALE GENOMIC DNA]</scope>
    <source>
        <strain evidence="5">CCM 8980</strain>
    </source>
</reference>
<dbReference type="InterPro" id="IPR032515">
    <property type="entry name" value="DUF4964"/>
</dbReference>
<dbReference type="Pfam" id="PF16334">
    <property type="entry name" value="DUF4964"/>
    <property type="match status" value="1"/>
</dbReference>
<proteinExistence type="predicted"/>
<dbReference type="Pfam" id="PF17168">
    <property type="entry name" value="DUF5127"/>
    <property type="match status" value="1"/>
</dbReference>
<dbReference type="InterPro" id="IPR033433">
    <property type="entry name" value="GtaA_N"/>
</dbReference>
<evidence type="ECO:0000313" key="5">
    <source>
        <dbReference type="Proteomes" id="UP001597196"/>
    </source>
</evidence>
<dbReference type="InterPro" id="IPR032514">
    <property type="entry name" value="GtaA_central"/>
</dbReference>
<dbReference type="Pfam" id="PF16335">
    <property type="entry name" value="GtaA_6_Hairpin"/>
    <property type="match status" value="1"/>
</dbReference>
<evidence type="ECO:0000313" key="4">
    <source>
        <dbReference type="EMBL" id="MFD1430257.1"/>
    </source>
</evidence>
<protein>
    <submittedName>
        <fullName evidence="4">Glutaminase domain-containing protein</fullName>
    </submittedName>
</protein>
<feature type="domain" description="Glutaminase A N-terminal" evidence="3">
    <location>
        <begin position="74"/>
        <end position="275"/>
    </location>
</feature>
<feature type="domain" description="Glutaminase A central" evidence="2">
    <location>
        <begin position="282"/>
        <end position="651"/>
    </location>
</feature>
<feature type="domain" description="DUF4964" evidence="1">
    <location>
        <begin position="4"/>
        <end position="58"/>
    </location>
</feature>
<dbReference type="RefSeq" id="WP_203626578.1">
    <property type="nucleotide sequence ID" value="NZ_BOLQ01000006.1"/>
</dbReference>